<name>A8NRD3_COPC7</name>
<protein>
    <recommendedName>
        <fullName evidence="3">F-box domain-containing protein</fullName>
    </recommendedName>
</protein>
<proteinExistence type="predicted"/>
<evidence type="ECO:0008006" key="3">
    <source>
        <dbReference type="Google" id="ProtNLM"/>
    </source>
</evidence>
<dbReference type="HOGENOM" id="CLU_616786_0_0_1"/>
<dbReference type="RefSeq" id="XP_001835758.2">
    <property type="nucleotide sequence ID" value="XM_001835706.2"/>
</dbReference>
<evidence type="ECO:0000313" key="1">
    <source>
        <dbReference type="EMBL" id="EAU86103.2"/>
    </source>
</evidence>
<reference evidence="1 2" key="1">
    <citation type="journal article" date="2010" name="Proc. Natl. Acad. Sci. U.S.A.">
        <title>Insights into evolution of multicellular fungi from the assembled chromosomes of the mushroom Coprinopsis cinerea (Coprinus cinereus).</title>
        <authorList>
            <person name="Stajich J.E."/>
            <person name="Wilke S.K."/>
            <person name="Ahren D."/>
            <person name="Au C.H."/>
            <person name="Birren B.W."/>
            <person name="Borodovsky M."/>
            <person name="Burns C."/>
            <person name="Canback B."/>
            <person name="Casselton L.A."/>
            <person name="Cheng C.K."/>
            <person name="Deng J."/>
            <person name="Dietrich F.S."/>
            <person name="Fargo D.C."/>
            <person name="Farman M.L."/>
            <person name="Gathman A.C."/>
            <person name="Goldberg J."/>
            <person name="Guigo R."/>
            <person name="Hoegger P.J."/>
            <person name="Hooker J.B."/>
            <person name="Huggins A."/>
            <person name="James T.Y."/>
            <person name="Kamada T."/>
            <person name="Kilaru S."/>
            <person name="Kodira C."/>
            <person name="Kues U."/>
            <person name="Kupfer D."/>
            <person name="Kwan H.S."/>
            <person name="Lomsadze A."/>
            <person name="Li W."/>
            <person name="Lilly W.W."/>
            <person name="Ma L.J."/>
            <person name="Mackey A.J."/>
            <person name="Manning G."/>
            <person name="Martin F."/>
            <person name="Muraguchi H."/>
            <person name="Natvig D.O."/>
            <person name="Palmerini H."/>
            <person name="Ramesh M.A."/>
            <person name="Rehmeyer C.J."/>
            <person name="Roe B.A."/>
            <person name="Shenoy N."/>
            <person name="Stanke M."/>
            <person name="Ter-Hovhannisyan V."/>
            <person name="Tunlid A."/>
            <person name="Velagapudi R."/>
            <person name="Vision T.J."/>
            <person name="Zeng Q."/>
            <person name="Zolan M.E."/>
            <person name="Pukkila P.J."/>
        </authorList>
    </citation>
    <scope>NUCLEOTIDE SEQUENCE [LARGE SCALE GENOMIC DNA]</scope>
    <source>
        <strain evidence="2">Okayama-7 / 130 / ATCC MYA-4618 / FGSC 9003</strain>
    </source>
</reference>
<comment type="caution">
    <text evidence="1">The sequence shown here is derived from an EMBL/GenBank/DDBJ whole genome shotgun (WGS) entry which is preliminary data.</text>
</comment>
<dbReference type="InParanoid" id="A8NRD3"/>
<dbReference type="GeneID" id="6012293"/>
<evidence type="ECO:0000313" key="2">
    <source>
        <dbReference type="Proteomes" id="UP000001861"/>
    </source>
</evidence>
<dbReference type="KEGG" id="cci:CC1G_07182"/>
<sequence length="444" mass="49058">MATSACSPGPAYWPPEIIEEIARHIDDSETSSSTSTLCQCTLVSRHFRSIFQPLAFERVGMHDLDTADIEYNSSSGRNYNRTLASFARLLGLRPDIATFVRGLHLQIGFVCTYLSPREHMPAKNTLQYGPRILEGLDRLDEFSLESLPRARDTDFFDAITETLRSGFEATLRLPTLHTLNVYNFLHLPASIVLSPTSAVRSLKLVKSSLAPSGEDVHSASHLSTLELVEVDMGPQQSLVSTISAHPNAFRALRHLKATNSSIFAVEKIASSAGESLQDLNVSGRYHSESTIYGSVPHSFDAIDLTGNPRIKSLSLSYTSGVRPRTLKEVLLCSTCPTLRTLFRSDLERFTLKFNVLRKEGVVEILSIDAWAHLDSVFSDGHFPRLRVVKICIGDVFPQSLSKDSVNNIAERLEEARTNLLPSVAALSSVNFDLLSNFTDTELSS</sequence>
<dbReference type="Proteomes" id="UP000001861">
    <property type="component" value="Unassembled WGS sequence"/>
</dbReference>
<organism evidence="1 2">
    <name type="scientific">Coprinopsis cinerea (strain Okayama-7 / 130 / ATCC MYA-4618 / FGSC 9003)</name>
    <name type="common">Inky cap fungus</name>
    <name type="synonym">Hormographiella aspergillata</name>
    <dbReference type="NCBI Taxonomy" id="240176"/>
    <lineage>
        <taxon>Eukaryota</taxon>
        <taxon>Fungi</taxon>
        <taxon>Dikarya</taxon>
        <taxon>Basidiomycota</taxon>
        <taxon>Agaricomycotina</taxon>
        <taxon>Agaricomycetes</taxon>
        <taxon>Agaricomycetidae</taxon>
        <taxon>Agaricales</taxon>
        <taxon>Agaricineae</taxon>
        <taxon>Psathyrellaceae</taxon>
        <taxon>Coprinopsis</taxon>
    </lineage>
</organism>
<gene>
    <name evidence="1" type="ORF">CC1G_07182</name>
</gene>
<keyword evidence="2" id="KW-1185">Reference proteome</keyword>
<dbReference type="InterPro" id="IPR032675">
    <property type="entry name" value="LRR_dom_sf"/>
</dbReference>
<dbReference type="SUPFAM" id="SSF52047">
    <property type="entry name" value="RNI-like"/>
    <property type="match status" value="1"/>
</dbReference>
<dbReference type="Gene3D" id="3.80.10.10">
    <property type="entry name" value="Ribonuclease Inhibitor"/>
    <property type="match status" value="1"/>
</dbReference>
<accession>A8NRD3</accession>
<dbReference type="AlphaFoldDB" id="A8NRD3"/>
<dbReference type="VEuPathDB" id="FungiDB:CC1G_07182"/>
<dbReference type="EMBL" id="AACS02000008">
    <property type="protein sequence ID" value="EAU86103.2"/>
    <property type="molecule type" value="Genomic_DNA"/>
</dbReference>